<evidence type="ECO:0000313" key="1">
    <source>
        <dbReference type="EMBL" id="ACK72523.1"/>
    </source>
</evidence>
<dbReference type="AlphaFoldDB" id="B7KLF1"/>
<gene>
    <name evidence="1" type="ordered locus">PCC7424_4152</name>
</gene>
<proteinExistence type="predicted"/>
<dbReference type="Proteomes" id="UP000002384">
    <property type="component" value="Chromosome"/>
</dbReference>
<dbReference type="EMBL" id="CP001291">
    <property type="protein sequence ID" value="ACK72523.1"/>
    <property type="molecule type" value="Genomic_DNA"/>
</dbReference>
<dbReference type="KEGG" id="cyc:PCC7424_4152"/>
<dbReference type="STRING" id="65393.PCC7424_4152"/>
<evidence type="ECO:0000313" key="2">
    <source>
        <dbReference type="Proteomes" id="UP000002384"/>
    </source>
</evidence>
<sequence length="211" mass="24738">MVSFKHGDIFTFQLPNQKYIFGRILLDVKKQCIKPKLIDPNSPLSFYEGTILVEIYQALSENPTFTPSEILIPGFFLDPEPIKAGEWKIIDYQEVDPLQVEFPETLALVNGRQSFQRGEIILILPQKLDEDETYKIYPTITSPYALPKICLYQLGLTELLNPAQLKTMNLKRYDLRFSEHRSEIYQMLNENENQSYYQMSKRLGHDITRFY</sequence>
<reference evidence="2" key="1">
    <citation type="journal article" date="2011" name="MBio">
        <title>Novel metabolic attributes of the genus Cyanothece, comprising a group of unicellular nitrogen-fixing Cyanobacteria.</title>
        <authorList>
            <person name="Bandyopadhyay A."/>
            <person name="Elvitigala T."/>
            <person name="Welsh E."/>
            <person name="Stockel J."/>
            <person name="Liberton M."/>
            <person name="Min H."/>
            <person name="Sherman L.A."/>
            <person name="Pakrasi H.B."/>
        </authorList>
    </citation>
    <scope>NUCLEOTIDE SEQUENCE [LARGE SCALE GENOMIC DNA]</scope>
    <source>
        <strain evidence="2">PCC 7424</strain>
    </source>
</reference>
<dbReference type="OrthoDB" id="1063692at2"/>
<keyword evidence="2" id="KW-1185">Reference proteome</keyword>
<organism evidence="1 2">
    <name type="scientific">Gloeothece citriformis (strain PCC 7424)</name>
    <name type="common">Cyanothece sp. (strain PCC 7424)</name>
    <dbReference type="NCBI Taxonomy" id="65393"/>
    <lineage>
        <taxon>Bacteria</taxon>
        <taxon>Bacillati</taxon>
        <taxon>Cyanobacteriota</taxon>
        <taxon>Cyanophyceae</taxon>
        <taxon>Oscillatoriophycideae</taxon>
        <taxon>Chroococcales</taxon>
        <taxon>Aphanothecaceae</taxon>
        <taxon>Gloeothece</taxon>
        <taxon>Gloeothece citriformis</taxon>
    </lineage>
</organism>
<protein>
    <submittedName>
        <fullName evidence="1">Sugar efflux transporter B</fullName>
    </submittedName>
</protein>
<name>B7KLF1_GLOC7</name>
<dbReference type="RefSeq" id="WP_015956108.1">
    <property type="nucleotide sequence ID" value="NC_011729.1"/>
</dbReference>
<dbReference type="HOGENOM" id="CLU_1271169_0_0_3"/>
<accession>B7KLF1</accession>
<dbReference type="Pfam" id="PF15428">
    <property type="entry name" value="Imm26"/>
    <property type="match status" value="1"/>
</dbReference>
<dbReference type="InterPro" id="IPR029278">
    <property type="entry name" value="Imm26"/>
</dbReference>